<organism evidence="1 2">
    <name type="scientific">Hypholoma sublateritium (strain FD-334 SS-4)</name>
    <dbReference type="NCBI Taxonomy" id="945553"/>
    <lineage>
        <taxon>Eukaryota</taxon>
        <taxon>Fungi</taxon>
        <taxon>Dikarya</taxon>
        <taxon>Basidiomycota</taxon>
        <taxon>Agaricomycotina</taxon>
        <taxon>Agaricomycetes</taxon>
        <taxon>Agaricomycetidae</taxon>
        <taxon>Agaricales</taxon>
        <taxon>Agaricineae</taxon>
        <taxon>Strophariaceae</taxon>
        <taxon>Hypholoma</taxon>
    </lineage>
</organism>
<name>A0A0D2M758_HYPSF</name>
<sequence length="127" mass="14463">MKQLVGSSKTSASSLYALLERYMRLSSTFGGRGLRNAAAIAPRLLVALLQRATLGPPMIPSRSMSRTRDTKLDCKAANFRLPHRDQYQTECPQRTRADAALPTPLRWSPWERYPTYLRARFCAIYTR</sequence>
<evidence type="ECO:0000313" key="2">
    <source>
        <dbReference type="Proteomes" id="UP000054270"/>
    </source>
</evidence>
<reference evidence="2" key="1">
    <citation type="submission" date="2014-04" db="EMBL/GenBank/DDBJ databases">
        <title>Evolutionary Origins and Diversification of the Mycorrhizal Mutualists.</title>
        <authorList>
            <consortium name="DOE Joint Genome Institute"/>
            <consortium name="Mycorrhizal Genomics Consortium"/>
            <person name="Kohler A."/>
            <person name="Kuo A."/>
            <person name="Nagy L.G."/>
            <person name="Floudas D."/>
            <person name="Copeland A."/>
            <person name="Barry K.W."/>
            <person name="Cichocki N."/>
            <person name="Veneault-Fourrey C."/>
            <person name="LaButti K."/>
            <person name="Lindquist E.A."/>
            <person name="Lipzen A."/>
            <person name="Lundell T."/>
            <person name="Morin E."/>
            <person name="Murat C."/>
            <person name="Riley R."/>
            <person name="Ohm R."/>
            <person name="Sun H."/>
            <person name="Tunlid A."/>
            <person name="Henrissat B."/>
            <person name="Grigoriev I.V."/>
            <person name="Hibbett D.S."/>
            <person name="Martin F."/>
        </authorList>
    </citation>
    <scope>NUCLEOTIDE SEQUENCE [LARGE SCALE GENOMIC DNA]</scope>
    <source>
        <strain evidence="2">FD-334 SS-4</strain>
    </source>
</reference>
<gene>
    <name evidence="1" type="ORF">HYPSUDRAFT_909671</name>
</gene>
<dbReference type="Proteomes" id="UP000054270">
    <property type="component" value="Unassembled WGS sequence"/>
</dbReference>
<evidence type="ECO:0000313" key="1">
    <source>
        <dbReference type="EMBL" id="KJA19058.1"/>
    </source>
</evidence>
<proteinExistence type="predicted"/>
<dbReference type="EMBL" id="KN817582">
    <property type="protein sequence ID" value="KJA19058.1"/>
    <property type="molecule type" value="Genomic_DNA"/>
</dbReference>
<dbReference type="AlphaFoldDB" id="A0A0D2M758"/>
<keyword evidence="2" id="KW-1185">Reference proteome</keyword>
<protein>
    <submittedName>
        <fullName evidence="1">Uncharacterized protein</fullName>
    </submittedName>
</protein>
<accession>A0A0D2M758</accession>